<evidence type="ECO:0000256" key="2">
    <source>
        <dbReference type="ARBA" id="ARBA00012146"/>
    </source>
</evidence>
<reference evidence="6" key="1">
    <citation type="journal article" date="2020" name="mSystems">
        <title>Genome- and Community-Level Interaction Insights into Carbon Utilization and Element Cycling Functions of Hydrothermarchaeota in Hydrothermal Sediment.</title>
        <authorList>
            <person name="Zhou Z."/>
            <person name="Liu Y."/>
            <person name="Xu W."/>
            <person name="Pan J."/>
            <person name="Luo Z.H."/>
            <person name="Li M."/>
        </authorList>
    </citation>
    <scope>NUCLEOTIDE SEQUENCE [LARGE SCALE GENOMIC DNA]</scope>
    <source>
        <strain evidence="6">SpSt-524</strain>
    </source>
</reference>
<dbReference type="GO" id="GO:0000287">
    <property type="term" value="F:magnesium ion binding"/>
    <property type="evidence" value="ECO:0007669"/>
    <property type="project" value="InterPro"/>
</dbReference>
<keyword evidence="5" id="KW-0460">Magnesium</keyword>
<dbReference type="GO" id="GO:0004427">
    <property type="term" value="F:inorganic diphosphate phosphatase activity"/>
    <property type="evidence" value="ECO:0007669"/>
    <property type="project" value="UniProtKB-EC"/>
</dbReference>
<proteinExistence type="predicted"/>
<name>A0A7C3HXV9_MEIRU</name>
<dbReference type="InterPro" id="IPR008162">
    <property type="entry name" value="Pyrophosphatase"/>
</dbReference>
<evidence type="ECO:0000256" key="5">
    <source>
        <dbReference type="ARBA" id="ARBA00022842"/>
    </source>
</evidence>
<evidence type="ECO:0000256" key="4">
    <source>
        <dbReference type="ARBA" id="ARBA00022801"/>
    </source>
</evidence>
<comment type="caution">
    <text evidence="6">The sequence shown here is derived from an EMBL/GenBank/DDBJ whole genome shotgun (WGS) entry which is preliminary data.</text>
</comment>
<organism evidence="6">
    <name type="scientific">Meiothermus ruber</name>
    <dbReference type="NCBI Taxonomy" id="277"/>
    <lineage>
        <taxon>Bacteria</taxon>
        <taxon>Thermotogati</taxon>
        <taxon>Deinococcota</taxon>
        <taxon>Deinococci</taxon>
        <taxon>Thermales</taxon>
        <taxon>Thermaceae</taxon>
        <taxon>Meiothermus</taxon>
    </lineage>
</organism>
<dbReference type="GO" id="GO:0005737">
    <property type="term" value="C:cytoplasm"/>
    <property type="evidence" value="ECO:0007669"/>
    <property type="project" value="InterPro"/>
</dbReference>
<keyword evidence="4" id="KW-0378">Hydrolase</keyword>
<accession>A0A7C3HXV9</accession>
<dbReference type="InterPro" id="IPR036649">
    <property type="entry name" value="Pyrophosphatase_sf"/>
</dbReference>
<dbReference type="GO" id="GO:0006796">
    <property type="term" value="P:phosphate-containing compound metabolic process"/>
    <property type="evidence" value="ECO:0007669"/>
    <property type="project" value="InterPro"/>
</dbReference>
<keyword evidence="3" id="KW-0479">Metal-binding</keyword>
<evidence type="ECO:0000256" key="1">
    <source>
        <dbReference type="ARBA" id="ARBA00001946"/>
    </source>
</evidence>
<gene>
    <name evidence="6" type="ORF">ENS82_10275</name>
</gene>
<dbReference type="EC" id="3.6.1.1" evidence="2"/>
<dbReference type="Gene3D" id="3.90.80.10">
    <property type="entry name" value="Inorganic pyrophosphatase"/>
    <property type="match status" value="1"/>
</dbReference>
<protein>
    <recommendedName>
        <fullName evidence="2">inorganic diphosphatase</fullName>
        <ecNumber evidence="2">3.6.1.1</ecNumber>
    </recommendedName>
</protein>
<dbReference type="AlphaFoldDB" id="A0A7C3HXV9"/>
<evidence type="ECO:0000313" key="6">
    <source>
        <dbReference type="EMBL" id="HFG21083.1"/>
    </source>
</evidence>
<dbReference type="EMBL" id="DSWI01000021">
    <property type="protein sequence ID" value="HFG21083.1"/>
    <property type="molecule type" value="Genomic_DNA"/>
</dbReference>
<comment type="cofactor">
    <cofactor evidence="1">
        <name>Mg(2+)</name>
        <dbReference type="ChEBI" id="CHEBI:18420"/>
    </cofactor>
</comment>
<sequence length="132" mass="15090">MRARMLVEWSLGSADRYTWNGQCLVPREPPWQAEWGLPPVNYGLIPDCYNPADQGALDAIWANREPIPVGTWLEGQVLGMVWLCDGDHKIILGEPQNLPNLDLDALWRWFRGRQPRLTNADEAEAFIHSLKL</sequence>
<evidence type="ECO:0000256" key="3">
    <source>
        <dbReference type="ARBA" id="ARBA00022723"/>
    </source>
</evidence>
<dbReference type="Pfam" id="PF00719">
    <property type="entry name" value="Pyrophosphatase"/>
    <property type="match status" value="1"/>
</dbReference>
<dbReference type="SUPFAM" id="SSF50324">
    <property type="entry name" value="Inorganic pyrophosphatase"/>
    <property type="match status" value="1"/>
</dbReference>